<keyword evidence="4" id="KW-1185">Reference proteome</keyword>
<keyword evidence="2" id="KW-0472">Membrane</keyword>
<evidence type="ECO:0000313" key="3">
    <source>
        <dbReference type="EMBL" id="BDE96284.1"/>
    </source>
</evidence>
<accession>A0ABN6MGC3</accession>
<evidence type="ECO:0000256" key="1">
    <source>
        <dbReference type="SAM" id="MobiDB-lite"/>
    </source>
</evidence>
<gene>
    <name evidence="3" type="ORF">CE91St30_16170</name>
</gene>
<feature type="compositionally biased region" description="Low complexity" evidence="1">
    <location>
        <begin position="72"/>
        <end position="87"/>
    </location>
</feature>
<keyword evidence="2" id="KW-0812">Transmembrane</keyword>
<dbReference type="Proteomes" id="UP001320544">
    <property type="component" value="Chromosome"/>
</dbReference>
<evidence type="ECO:0008006" key="5">
    <source>
        <dbReference type="Google" id="ProtNLM"/>
    </source>
</evidence>
<keyword evidence="2" id="KW-1133">Transmembrane helix</keyword>
<dbReference type="InterPro" id="IPR029052">
    <property type="entry name" value="Metallo-depent_PP-like"/>
</dbReference>
<evidence type="ECO:0000313" key="4">
    <source>
        <dbReference type="Proteomes" id="UP001320544"/>
    </source>
</evidence>
<feature type="region of interest" description="Disordered" evidence="1">
    <location>
        <begin position="67"/>
        <end position="197"/>
    </location>
</feature>
<organism evidence="3 4">
    <name type="scientific">Raoultibacter timonensis</name>
    <dbReference type="NCBI Taxonomy" id="1907662"/>
    <lineage>
        <taxon>Bacteria</taxon>
        <taxon>Bacillati</taxon>
        <taxon>Actinomycetota</taxon>
        <taxon>Coriobacteriia</taxon>
        <taxon>Eggerthellales</taxon>
        <taxon>Eggerthellaceae</taxon>
        <taxon>Raoultibacter</taxon>
    </lineage>
</organism>
<proteinExistence type="predicted"/>
<sequence>MDCTMSNVSREKIALVVFVGLIAASLCGLVGYLAIGHSWNVAASNIDDAAGRMDGYTAIVFKGTVDPEETAKSGSGAKSGQQGTADPDALDKAADEAEAGLSGLEAPGATSDDSDGKESADSPAQRNAGSGKDESAASGSGSEKHAQNGSAAAKQGETAADDDEPGPDVPSSDANPSGNGSTSSSSPSAKKKTPIDVEEVEQSYLDKNATVFSIDSENPGRYREGTILKKGDHRFGIFSVAPRMTTKMIEKQIEYFEEYEVDFIVVLTPDKKIVEEVAGIDIVISTQDEGLFVMGETINGTFYVNAPQLGSAGIILISPSNVVSAKVVQPS</sequence>
<feature type="transmembrane region" description="Helical" evidence="2">
    <location>
        <begin position="12"/>
        <end position="35"/>
    </location>
</feature>
<name>A0ABN6MGC3_9ACTN</name>
<dbReference type="EMBL" id="AP025564">
    <property type="protein sequence ID" value="BDE96284.1"/>
    <property type="molecule type" value="Genomic_DNA"/>
</dbReference>
<protein>
    <recommendedName>
        <fullName evidence="5">Alcohol dehydrogenase</fullName>
    </recommendedName>
</protein>
<dbReference type="SUPFAM" id="SSF56300">
    <property type="entry name" value="Metallo-dependent phosphatases"/>
    <property type="match status" value="1"/>
</dbReference>
<evidence type="ECO:0000256" key="2">
    <source>
        <dbReference type="SAM" id="Phobius"/>
    </source>
</evidence>
<feature type="compositionally biased region" description="Low complexity" evidence="1">
    <location>
        <begin position="174"/>
        <end position="188"/>
    </location>
</feature>
<reference evidence="3 4" key="1">
    <citation type="submission" date="2022-01" db="EMBL/GenBank/DDBJ databases">
        <title>Novel bile acid biosynthetic pathways are enriched in the microbiome of centenarians.</title>
        <authorList>
            <person name="Sato Y."/>
            <person name="Atarashi K."/>
            <person name="Plichta R.D."/>
            <person name="Arai Y."/>
            <person name="Sasajima S."/>
            <person name="Kearney M.S."/>
            <person name="Suda W."/>
            <person name="Takeshita K."/>
            <person name="Sasaki T."/>
            <person name="Okamoto S."/>
            <person name="Skelly N.A."/>
            <person name="Okamura Y."/>
            <person name="Vlamakis H."/>
            <person name="Li Y."/>
            <person name="Tanoue T."/>
            <person name="Takei H."/>
            <person name="Nittono H."/>
            <person name="Narushima S."/>
            <person name="Irie J."/>
            <person name="Itoh H."/>
            <person name="Moriya K."/>
            <person name="Sugiura Y."/>
            <person name="Suematsu M."/>
            <person name="Moritoki N."/>
            <person name="Shibata S."/>
            <person name="Littman R.D."/>
            <person name="Fischbach A.M."/>
            <person name="Uwamino Y."/>
            <person name="Inoue T."/>
            <person name="Honda A."/>
            <person name="Hattori M."/>
            <person name="Murai T."/>
            <person name="Xavier J.R."/>
            <person name="Hirose N."/>
            <person name="Honda K."/>
        </authorList>
    </citation>
    <scope>NUCLEOTIDE SEQUENCE [LARGE SCALE GENOMIC DNA]</scope>
    <source>
        <strain evidence="3 4">CE91-St30</strain>
    </source>
</reference>